<gene>
    <name evidence="3" type="ORF">EYB53_013860</name>
</gene>
<accession>A0ABS4DBI5</accession>
<evidence type="ECO:0000313" key="3">
    <source>
        <dbReference type="EMBL" id="MBP1466794.1"/>
    </source>
</evidence>
<dbReference type="EMBL" id="SIJK02000024">
    <property type="protein sequence ID" value="MBP1466794.1"/>
    <property type="molecule type" value="Genomic_DNA"/>
</dbReference>
<keyword evidence="1" id="KW-0479">Metal-binding</keyword>
<dbReference type="SUPFAM" id="SSF51556">
    <property type="entry name" value="Metallo-dependent hydrolases"/>
    <property type="match status" value="1"/>
</dbReference>
<organism evidence="3 4">
    <name type="scientific">Candidatus Chloroploca mongolica</name>
    <dbReference type="NCBI Taxonomy" id="2528176"/>
    <lineage>
        <taxon>Bacteria</taxon>
        <taxon>Bacillati</taxon>
        <taxon>Chloroflexota</taxon>
        <taxon>Chloroflexia</taxon>
        <taxon>Chloroflexales</taxon>
        <taxon>Chloroflexineae</taxon>
        <taxon>Oscillochloridaceae</taxon>
        <taxon>Candidatus Chloroploca</taxon>
    </lineage>
</organism>
<dbReference type="Proteomes" id="UP001193081">
    <property type="component" value="Unassembled WGS sequence"/>
</dbReference>
<name>A0ABS4DBI5_9CHLR</name>
<dbReference type="PIRSF" id="PIRSF005902">
    <property type="entry name" value="DNase_TatD"/>
    <property type="match status" value="1"/>
</dbReference>
<keyword evidence="4" id="KW-1185">Reference proteome</keyword>
<dbReference type="InterPro" id="IPR001130">
    <property type="entry name" value="TatD-like"/>
</dbReference>
<dbReference type="RefSeq" id="WP_135478892.1">
    <property type="nucleotide sequence ID" value="NZ_SIJK02000024.1"/>
</dbReference>
<dbReference type="CDD" id="cd01310">
    <property type="entry name" value="TatD_DNAse"/>
    <property type="match status" value="1"/>
</dbReference>
<proteinExistence type="predicted"/>
<evidence type="ECO:0000313" key="4">
    <source>
        <dbReference type="Proteomes" id="UP001193081"/>
    </source>
</evidence>
<comment type="caution">
    <text evidence="3">The sequence shown here is derived from an EMBL/GenBank/DDBJ whole genome shotgun (WGS) entry which is preliminary data.</text>
</comment>
<dbReference type="Pfam" id="PF01026">
    <property type="entry name" value="TatD_DNase"/>
    <property type="match status" value="1"/>
</dbReference>
<dbReference type="PANTHER" id="PTHR46124">
    <property type="entry name" value="D-AMINOACYL-TRNA DEACYLASE"/>
    <property type="match status" value="1"/>
</dbReference>
<dbReference type="GO" id="GO:0016787">
    <property type="term" value="F:hydrolase activity"/>
    <property type="evidence" value="ECO:0007669"/>
    <property type="project" value="UniProtKB-KW"/>
</dbReference>
<evidence type="ECO:0000256" key="2">
    <source>
        <dbReference type="ARBA" id="ARBA00022801"/>
    </source>
</evidence>
<sequence length="261" mass="28901">MSDGSITFIDTHAHVALAQFDADREPVLTRAAADGVTRIIEIGYDLPSSRDALALAEAYPQIFAVVGVQPNHVADLPPDWLDQVRDLARHPKVVAVGEIGLDYHWMRASPEAQALVFRQQLDLARSLDLPVVIHSRDAHDDTAQVLAEAARGVSGVMHSFSGDWAYAQICLELNFLLSFSGPLTFPKATILHEVARRAPLTMLLTETDSPYLSPHPYRGKRNEPARVRLVTEQLAALREQPLAEVATTVYANARRIFPRMR</sequence>
<dbReference type="InterPro" id="IPR015991">
    <property type="entry name" value="TatD/YcfH-like"/>
</dbReference>
<dbReference type="InterPro" id="IPR032466">
    <property type="entry name" value="Metal_Hydrolase"/>
</dbReference>
<dbReference type="Gene3D" id="3.20.20.140">
    <property type="entry name" value="Metal-dependent hydrolases"/>
    <property type="match status" value="1"/>
</dbReference>
<protein>
    <submittedName>
        <fullName evidence="3">TatD family hydrolase</fullName>
    </submittedName>
</protein>
<keyword evidence="2 3" id="KW-0378">Hydrolase</keyword>
<dbReference type="InterPro" id="IPR018228">
    <property type="entry name" value="DNase_TatD-rel_CS"/>
</dbReference>
<dbReference type="NCBIfam" id="TIGR00010">
    <property type="entry name" value="YchF/TatD family DNA exonuclease"/>
    <property type="match status" value="1"/>
</dbReference>
<reference evidence="3 4" key="1">
    <citation type="submission" date="2021-03" db="EMBL/GenBank/DDBJ databases">
        <authorList>
            <person name="Grouzdev D.S."/>
        </authorList>
    </citation>
    <scope>NUCLEOTIDE SEQUENCE [LARGE SCALE GENOMIC DNA]</scope>
    <source>
        <strain evidence="3 4">M50-1</strain>
    </source>
</reference>
<dbReference type="PANTHER" id="PTHR46124:SF2">
    <property type="entry name" value="D-AMINOACYL-TRNA DEACYLASE"/>
    <property type="match status" value="1"/>
</dbReference>
<evidence type="ECO:0000256" key="1">
    <source>
        <dbReference type="ARBA" id="ARBA00022723"/>
    </source>
</evidence>
<dbReference type="PROSITE" id="PS01090">
    <property type="entry name" value="TATD_2"/>
    <property type="match status" value="1"/>
</dbReference>